<reference evidence="1" key="2">
    <citation type="journal article" date="2015" name="Data Brief">
        <title>Shoot transcriptome of the giant reed, Arundo donax.</title>
        <authorList>
            <person name="Barrero R.A."/>
            <person name="Guerrero F.D."/>
            <person name="Moolhuijzen P."/>
            <person name="Goolsby J.A."/>
            <person name="Tidwell J."/>
            <person name="Bellgard S.E."/>
            <person name="Bellgard M.I."/>
        </authorList>
    </citation>
    <scope>NUCLEOTIDE SEQUENCE</scope>
    <source>
        <tissue evidence="1">Shoot tissue taken approximately 20 cm above the soil surface</tissue>
    </source>
</reference>
<protein>
    <submittedName>
        <fullName evidence="1">Uncharacterized protein</fullName>
    </submittedName>
</protein>
<evidence type="ECO:0000313" key="1">
    <source>
        <dbReference type="EMBL" id="JAD44070.1"/>
    </source>
</evidence>
<sequence>MEKQTKGHNRSGLEL</sequence>
<name>A0A0A9A4Z2_ARUDO</name>
<reference evidence="1" key="1">
    <citation type="submission" date="2014-09" db="EMBL/GenBank/DDBJ databases">
        <authorList>
            <person name="Magalhaes I.L.F."/>
            <person name="Oliveira U."/>
            <person name="Santos F.R."/>
            <person name="Vidigal T.H.D.A."/>
            <person name="Brescovit A.D."/>
            <person name="Santos A.J."/>
        </authorList>
    </citation>
    <scope>NUCLEOTIDE SEQUENCE</scope>
    <source>
        <tissue evidence="1">Shoot tissue taken approximately 20 cm above the soil surface</tissue>
    </source>
</reference>
<proteinExistence type="predicted"/>
<dbReference type="EMBL" id="GBRH01253825">
    <property type="protein sequence ID" value="JAD44070.1"/>
    <property type="molecule type" value="Transcribed_RNA"/>
</dbReference>
<organism evidence="1">
    <name type="scientific">Arundo donax</name>
    <name type="common">Giant reed</name>
    <name type="synonym">Donax arundinaceus</name>
    <dbReference type="NCBI Taxonomy" id="35708"/>
    <lineage>
        <taxon>Eukaryota</taxon>
        <taxon>Viridiplantae</taxon>
        <taxon>Streptophyta</taxon>
        <taxon>Embryophyta</taxon>
        <taxon>Tracheophyta</taxon>
        <taxon>Spermatophyta</taxon>
        <taxon>Magnoliopsida</taxon>
        <taxon>Liliopsida</taxon>
        <taxon>Poales</taxon>
        <taxon>Poaceae</taxon>
        <taxon>PACMAD clade</taxon>
        <taxon>Arundinoideae</taxon>
        <taxon>Arundineae</taxon>
        <taxon>Arundo</taxon>
    </lineage>
</organism>
<accession>A0A0A9A4Z2</accession>